<evidence type="ECO:0000256" key="2">
    <source>
        <dbReference type="ARBA" id="ARBA00023002"/>
    </source>
</evidence>
<dbReference type="RefSeq" id="XP_007801338.1">
    <property type="nucleotide sequence ID" value="XM_007803147.1"/>
</dbReference>
<feature type="domain" description="Alcohol dehydrogenase-like C-terminal" evidence="3">
    <location>
        <begin position="164"/>
        <end position="251"/>
    </location>
</feature>
<feature type="domain" description="Alcohol dehydrogenase-like N-terminal" evidence="4">
    <location>
        <begin position="28"/>
        <end position="74"/>
    </location>
</feature>
<dbReference type="Gene3D" id="3.40.50.720">
    <property type="entry name" value="NAD(P)-binding Rossmann-like Domain"/>
    <property type="match status" value="1"/>
</dbReference>
<dbReference type="SUPFAM" id="SSF50129">
    <property type="entry name" value="GroES-like"/>
    <property type="match status" value="1"/>
</dbReference>
<name>U1GLC0_ENDPU</name>
<evidence type="ECO:0000313" key="5">
    <source>
        <dbReference type="EMBL" id="ERF73023.1"/>
    </source>
</evidence>
<dbReference type="InterPro" id="IPR011032">
    <property type="entry name" value="GroES-like_sf"/>
</dbReference>
<dbReference type="Pfam" id="PF00107">
    <property type="entry name" value="ADH_zinc_N"/>
    <property type="match status" value="1"/>
</dbReference>
<keyword evidence="6" id="KW-1185">Reference proteome</keyword>
<dbReference type="eggNOG" id="KOG1198">
    <property type="taxonomic scope" value="Eukaryota"/>
</dbReference>
<proteinExistence type="inferred from homology"/>
<evidence type="ECO:0000256" key="1">
    <source>
        <dbReference type="ARBA" id="ARBA00008072"/>
    </source>
</evidence>
<dbReference type="EMBL" id="KE721000">
    <property type="protein sequence ID" value="ERF73023.1"/>
    <property type="molecule type" value="Genomic_DNA"/>
</dbReference>
<dbReference type="GeneID" id="19242004"/>
<dbReference type="InterPro" id="IPR036291">
    <property type="entry name" value="NAD(P)-bd_dom_sf"/>
</dbReference>
<protein>
    <submittedName>
        <fullName evidence="5">Uncharacterized protein</fullName>
    </submittedName>
</protein>
<dbReference type="PANTHER" id="PTHR45348:SF2">
    <property type="entry name" value="ZINC-TYPE ALCOHOL DEHYDROGENASE-LIKE PROTEIN C2E1P3.01"/>
    <property type="match status" value="1"/>
</dbReference>
<comment type="similarity">
    <text evidence="1">Belongs to the zinc-containing alcohol dehydrogenase family.</text>
</comment>
<evidence type="ECO:0000259" key="3">
    <source>
        <dbReference type="Pfam" id="PF00107"/>
    </source>
</evidence>
<dbReference type="HOGENOM" id="CLU_026673_16_5_1"/>
<dbReference type="InterPro" id="IPR013149">
    <property type="entry name" value="ADH-like_C"/>
</dbReference>
<dbReference type="SUPFAM" id="SSF51735">
    <property type="entry name" value="NAD(P)-binding Rossmann-fold domains"/>
    <property type="match status" value="1"/>
</dbReference>
<reference evidence="6" key="1">
    <citation type="journal article" date="2014" name="BMC Genomics">
        <title>Genome characteristics reveal the impact of lichenization on lichen-forming fungus Endocarpon pusillum Hedwig (Verrucariales, Ascomycota).</title>
        <authorList>
            <person name="Wang Y.-Y."/>
            <person name="Liu B."/>
            <person name="Zhang X.-Y."/>
            <person name="Zhou Q.-M."/>
            <person name="Zhang T."/>
            <person name="Li H."/>
            <person name="Yu Y.-F."/>
            <person name="Zhang X.-L."/>
            <person name="Hao X.-Y."/>
            <person name="Wang M."/>
            <person name="Wang L."/>
            <person name="Wei J.-C."/>
        </authorList>
    </citation>
    <scope>NUCLEOTIDE SEQUENCE [LARGE SCALE GENOMIC DNA]</scope>
    <source>
        <strain evidence="6">Z07020 / HMAS-L-300199</strain>
    </source>
</reference>
<dbReference type="Pfam" id="PF08240">
    <property type="entry name" value="ADH_N"/>
    <property type="match status" value="1"/>
</dbReference>
<gene>
    <name evidence="5" type="ORF">EPUS_07117</name>
</gene>
<keyword evidence="2" id="KW-0560">Oxidoreductase</keyword>
<dbReference type="Gene3D" id="3.90.180.10">
    <property type="entry name" value="Medium-chain alcohol dehydrogenases, catalytic domain"/>
    <property type="match status" value="1"/>
</dbReference>
<dbReference type="Proteomes" id="UP000019373">
    <property type="component" value="Unassembled WGS sequence"/>
</dbReference>
<evidence type="ECO:0000313" key="6">
    <source>
        <dbReference type="Proteomes" id="UP000019373"/>
    </source>
</evidence>
<dbReference type="OMA" id="IVYQPSF"/>
<organism evidence="5 6">
    <name type="scientific">Endocarpon pusillum (strain Z07020 / HMAS-L-300199)</name>
    <name type="common">Lichen-forming fungus</name>
    <dbReference type="NCBI Taxonomy" id="1263415"/>
    <lineage>
        <taxon>Eukaryota</taxon>
        <taxon>Fungi</taxon>
        <taxon>Dikarya</taxon>
        <taxon>Ascomycota</taxon>
        <taxon>Pezizomycotina</taxon>
        <taxon>Eurotiomycetes</taxon>
        <taxon>Chaetothyriomycetidae</taxon>
        <taxon>Verrucariales</taxon>
        <taxon>Verrucariaceae</taxon>
        <taxon>Endocarpon</taxon>
    </lineage>
</organism>
<dbReference type="GO" id="GO:0016651">
    <property type="term" value="F:oxidoreductase activity, acting on NAD(P)H"/>
    <property type="evidence" value="ECO:0007669"/>
    <property type="project" value="InterPro"/>
</dbReference>
<accession>U1GLC0</accession>
<evidence type="ECO:0000259" key="4">
    <source>
        <dbReference type="Pfam" id="PF08240"/>
    </source>
</evidence>
<dbReference type="InterPro" id="IPR013154">
    <property type="entry name" value="ADH-like_N"/>
</dbReference>
<dbReference type="OrthoDB" id="9992527at2759"/>
<sequence length="338" mass="36762">MATMDALMVEAVGQPIVKGKRPIPTPSEGEILVKVTVVGLNPYDFRVRDWGLYVEGRLPVVLGNDIAGTVEKLDQLPEKPLGPMRPARILPARRLQLRQKIPENLTDDDGASLVCNMVAPFWAIFGAHGLGLPFPFPSEEDAAQAAFDYSSQTILILGAGSNCGKYGVQASALAGFGTIIAVADARRNGSDLRSYGATHIIDRHAADDDVAAQIRSLVGDELVYAFDAVNVDHTLGVRCLSNTKRGTLACIVPGKVDEASLAGAKKAGFDDKFIQGQSSNQPQLGRKFWDWLPVWMREGRVRSTGWTVLEGLDPVKVNAVLDAYRDNRWPEKQVHVHL</sequence>
<dbReference type="AlphaFoldDB" id="U1GLC0"/>
<dbReference type="InterPro" id="IPR047122">
    <property type="entry name" value="Trans-enoyl_RdTase-like"/>
</dbReference>
<dbReference type="PANTHER" id="PTHR45348">
    <property type="entry name" value="HYPOTHETICAL OXIDOREDUCTASE (EUROFUNG)"/>
    <property type="match status" value="1"/>
</dbReference>